<reference evidence="5 6" key="1">
    <citation type="submission" date="2019-09" db="EMBL/GenBank/DDBJ databases">
        <title>Wenzhouxiangella sp. Genome sequencing and assembly.</title>
        <authorList>
            <person name="Zhang R."/>
        </authorList>
    </citation>
    <scope>NUCLEOTIDE SEQUENCE [LARGE SCALE GENOMIC DNA]</scope>
    <source>
        <strain evidence="5 6">W260</strain>
    </source>
</reference>
<proteinExistence type="inferred from homology"/>
<keyword evidence="6" id="KW-1185">Reference proteome</keyword>
<feature type="domain" description="Glycosyltransferase 2-like" evidence="4">
    <location>
        <begin position="7"/>
        <end position="164"/>
    </location>
</feature>
<dbReference type="Pfam" id="PF00535">
    <property type="entry name" value="Glycos_transf_2"/>
    <property type="match status" value="1"/>
</dbReference>
<dbReference type="Proteomes" id="UP000325372">
    <property type="component" value="Unassembled WGS sequence"/>
</dbReference>
<dbReference type="InterPro" id="IPR001173">
    <property type="entry name" value="Glyco_trans_2-like"/>
</dbReference>
<dbReference type="PANTHER" id="PTHR43685:SF5">
    <property type="entry name" value="GLYCOSYLTRANSFERASE EPSE-RELATED"/>
    <property type="match status" value="1"/>
</dbReference>
<dbReference type="AlphaFoldDB" id="A0A5N0THL4"/>
<dbReference type="SUPFAM" id="SSF53448">
    <property type="entry name" value="Nucleotide-diphospho-sugar transferases"/>
    <property type="match status" value="1"/>
</dbReference>
<evidence type="ECO:0000313" key="5">
    <source>
        <dbReference type="EMBL" id="KAA9134081.1"/>
    </source>
</evidence>
<evidence type="ECO:0000313" key="6">
    <source>
        <dbReference type="Proteomes" id="UP000325372"/>
    </source>
</evidence>
<organism evidence="5 6">
    <name type="scientific">Marinihelvus fidelis</name>
    <dbReference type="NCBI Taxonomy" id="2613842"/>
    <lineage>
        <taxon>Bacteria</taxon>
        <taxon>Pseudomonadati</taxon>
        <taxon>Pseudomonadota</taxon>
        <taxon>Gammaproteobacteria</taxon>
        <taxon>Chromatiales</taxon>
        <taxon>Wenzhouxiangellaceae</taxon>
        <taxon>Marinihelvus</taxon>
    </lineage>
</organism>
<dbReference type="CDD" id="cd00761">
    <property type="entry name" value="Glyco_tranf_GTA_type"/>
    <property type="match status" value="1"/>
</dbReference>
<dbReference type="InterPro" id="IPR029044">
    <property type="entry name" value="Nucleotide-diphossugar_trans"/>
</dbReference>
<dbReference type="InterPro" id="IPR050834">
    <property type="entry name" value="Glycosyltransf_2"/>
</dbReference>
<evidence type="ECO:0000256" key="3">
    <source>
        <dbReference type="ARBA" id="ARBA00022679"/>
    </source>
</evidence>
<comment type="caution">
    <text evidence="5">The sequence shown here is derived from an EMBL/GenBank/DDBJ whole genome shotgun (WGS) entry which is preliminary data.</text>
</comment>
<comment type="similarity">
    <text evidence="1">Belongs to the glycosyltransferase 2 family.</text>
</comment>
<protein>
    <submittedName>
        <fullName evidence="5">Glycosyltransferase family 2 protein</fullName>
    </submittedName>
</protein>
<name>A0A5N0THL4_9GAMM</name>
<keyword evidence="2" id="KW-0328">Glycosyltransferase</keyword>
<gene>
    <name evidence="5" type="ORF">F3N42_00590</name>
</gene>
<evidence type="ECO:0000259" key="4">
    <source>
        <dbReference type="Pfam" id="PF00535"/>
    </source>
</evidence>
<evidence type="ECO:0000256" key="2">
    <source>
        <dbReference type="ARBA" id="ARBA00022676"/>
    </source>
</evidence>
<keyword evidence="3 5" id="KW-0808">Transferase</keyword>
<accession>A0A5N0THL4</accession>
<dbReference type="GO" id="GO:0016757">
    <property type="term" value="F:glycosyltransferase activity"/>
    <property type="evidence" value="ECO:0007669"/>
    <property type="project" value="UniProtKB-KW"/>
</dbReference>
<dbReference type="Gene3D" id="3.90.550.10">
    <property type="entry name" value="Spore Coat Polysaccharide Biosynthesis Protein SpsA, Chain A"/>
    <property type="match status" value="1"/>
</dbReference>
<evidence type="ECO:0000256" key="1">
    <source>
        <dbReference type="ARBA" id="ARBA00006739"/>
    </source>
</evidence>
<dbReference type="EMBL" id="VYXP01000001">
    <property type="protein sequence ID" value="KAA9134081.1"/>
    <property type="molecule type" value="Genomic_DNA"/>
</dbReference>
<dbReference type="PANTHER" id="PTHR43685">
    <property type="entry name" value="GLYCOSYLTRANSFERASE"/>
    <property type="match status" value="1"/>
</dbReference>
<dbReference type="RefSeq" id="WP_150862431.1">
    <property type="nucleotide sequence ID" value="NZ_VYXP01000001.1"/>
</dbReference>
<sequence length="421" mass="46220">MAAPYATVLLPTHERHQTLALALASARAQTVENIEILVACDGATGDVREVAASAARDDARIQVLDLPKGHNNGGVARAKALERARSDRILVLQDDDLWFPEHVETLAPMLDRHDVVTAATLAVRPSGSVCAWVSNYADPGYRKLALEAGLKLVFEAHYAFSHRSYQRRGVAWERVEKRGNIKRLLDAHLADPSVRWGSTSEATALSFNSPVFEQLPGSGWAEALAHWLGKMQQGLKAETVLREAHWGPTLWYATRRVLPEPDDTLDAYLARCGLDGSGAKTERSLQLYLSADQRKDLEQCFSLCKHGRLSTGISMDMALDLAEPFAGPLPLNWPKLFCSVSDASWVDSLTDQKLGAIDSGRRGILLAIAAYKAFTAGDVRAGKEYLRRAREQTRLHEPIFQAVAARMPRPGHSALDKMGGE</sequence>